<sequence>MDFELKLRFCYYNILWAGVPKCCLKNVPLEISRKLVKMERICSEMIFKNFFFFGGIGKHRKLKQIMNLFLCGEVDELINNYTKSLLCFTIIIIHFINRFTLKYQNQLYRVLTFRK</sequence>
<name>A0A8D8YMC1_9HEMI</name>
<accession>A0A8D8YMC1</accession>
<dbReference type="AlphaFoldDB" id="A0A8D8YMC1"/>
<protein>
    <submittedName>
        <fullName evidence="1">Uncharacterized protein</fullName>
    </submittedName>
</protein>
<proteinExistence type="predicted"/>
<reference evidence="1" key="1">
    <citation type="submission" date="2021-05" db="EMBL/GenBank/DDBJ databases">
        <authorList>
            <person name="Alioto T."/>
            <person name="Alioto T."/>
            <person name="Gomez Garrido J."/>
        </authorList>
    </citation>
    <scope>NUCLEOTIDE SEQUENCE</scope>
</reference>
<organism evidence="1">
    <name type="scientific">Cacopsylla melanoneura</name>
    <dbReference type="NCBI Taxonomy" id="428564"/>
    <lineage>
        <taxon>Eukaryota</taxon>
        <taxon>Metazoa</taxon>
        <taxon>Ecdysozoa</taxon>
        <taxon>Arthropoda</taxon>
        <taxon>Hexapoda</taxon>
        <taxon>Insecta</taxon>
        <taxon>Pterygota</taxon>
        <taxon>Neoptera</taxon>
        <taxon>Paraneoptera</taxon>
        <taxon>Hemiptera</taxon>
        <taxon>Sternorrhyncha</taxon>
        <taxon>Psylloidea</taxon>
        <taxon>Psyllidae</taxon>
        <taxon>Psyllinae</taxon>
        <taxon>Cacopsylla</taxon>
    </lineage>
</organism>
<evidence type="ECO:0000313" key="1">
    <source>
        <dbReference type="EMBL" id="CAG6731485.1"/>
    </source>
</evidence>
<dbReference type="EMBL" id="HBUF01384187">
    <property type="protein sequence ID" value="CAG6731485.1"/>
    <property type="molecule type" value="Transcribed_RNA"/>
</dbReference>